<name>A0ABZ2JWU0_9BACT</name>
<accession>A0ABZ2JWU0</accession>
<evidence type="ECO:0000256" key="8">
    <source>
        <dbReference type="ARBA" id="ARBA00047838"/>
    </source>
</evidence>
<gene>
    <name evidence="11" type="primary">hisH</name>
    <name evidence="11" type="ORF">LZC95_31385</name>
</gene>
<proteinExistence type="predicted"/>
<organism evidence="11 12">
    <name type="scientific">Pendulispora brunnea</name>
    <dbReference type="NCBI Taxonomy" id="2905690"/>
    <lineage>
        <taxon>Bacteria</taxon>
        <taxon>Pseudomonadati</taxon>
        <taxon>Myxococcota</taxon>
        <taxon>Myxococcia</taxon>
        <taxon>Myxococcales</taxon>
        <taxon>Sorangiineae</taxon>
        <taxon>Pendulisporaceae</taxon>
        <taxon>Pendulispora</taxon>
    </lineage>
</organism>
<dbReference type="Proteomes" id="UP001379533">
    <property type="component" value="Chromosome"/>
</dbReference>
<dbReference type="Gene3D" id="3.40.50.880">
    <property type="match status" value="1"/>
</dbReference>
<dbReference type="InterPro" id="IPR017926">
    <property type="entry name" value="GATASE"/>
</dbReference>
<keyword evidence="5" id="KW-0315">Glutamine amidotransferase</keyword>
<dbReference type="InterPro" id="IPR010139">
    <property type="entry name" value="Imidazole-glycPsynth_HisH"/>
</dbReference>
<keyword evidence="4" id="KW-0378">Hydrolase</keyword>
<evidence type="ECO:0000259" key="10">
    <source>
        <dbReference type="Pfam" id="PF00117"/>
    </source>
</evidence>
<dbReference type="SUPFAM" id="SSF52317">
    <property type="entry name" value="Class I glutamine amidotransferase-like"/>
    <property type="match status" value="1"/>
</dbReference>
<evidence type="ECO:0000256" key="9">
    <source>
        <dbReference type="ARBA" id="ARBA00049534"/>
    </source>
</evidence>
<evidence type="ECO:0000256" key="7">
    <source>
        <dbReference type="ARBA" id="ARBA00023239"/>
    </source>
</evidence>
<dbReference type="NCBIfam" id="TIGR01855">
    <property type="entry name" value="IMP_synth_hisH"/>
    <property type="match status" value="1"/>
</dbReference>
<reference evidence="11 12" key="1">
    <citation type="submission" date="2021-12" db="EMBL/GenBank/DDBJ databases">
        <title>Discovery of the Pendulisporaceae a myxobacterial family with distinct sporulation behavior and unique specialized metabolism.</title>
        <authorList>
            <person name="Garcia R."/>
            <person name="Popoff A."/>
            <person name="Bader C.D."/>
            <person name="Loehr J."/>
            <person name="Walesch S."/>
            <person name="Walt C."/>
            <person name="Boldt J."/>
            <person name="Bunk B."/>
            <person name="Haeckl F.J.F.P.J."/>
            <person name="Gunesch A.P."/>
            <person name="Birkelbach J."/>
            <person name="Nuebel U."/>
            <person name="Pietschmann T."/>
            <person name="Bach T."/>
            <person name="Mueller R."/>
        </authorList>
    </citation>
    <scope>NUCLEOTIDE SEQUENCE [LARGE SCALE GENOMIC DNA]</scope>
    <source>
        <strain evidence="11 12">MSr12523</strain>
    </source>
</reference>
<keyword evidence="3" id="KW-0028">Amino-acid biosynthesis</keyword>
<evidence type="ECO:0000313" key="12">
    <source>
        <dbReference type="Proteomes" id="UP001379533"/>
    </source>
</evidence>
<evidence type="ECO:0000256" key="5">
    <source>
        <dbReference type="ARBA" id="ARBA00022962"/>
    </source>
</evidence>
<dbReference type="PANTHER" id="PTHR42701">
    <property type="entry name" value="IMIDAZOLE GLYCEROL PHOSPHATE SYNTHASE SUBUNIT HISH"/>
    <property type="match status" value="1"/>
</dbReference>
<comment type="pathway">
    <text evidence="1">Amino-acid biosynthesis; L-histidine biosynthesis; L-histidine from 5-phospho-alpha-D-ribose 1-diphosphate: step 5/9.</text>
</comment>
<evidence type="ECO:0000256" key="2">
    <source>
        <dbReference type="ARBA" id="ARBA00011152"/>
    </source>
</evidence>
<dbReference type="PROSITE" id="PS51273">
    <property type="entry name" value="GATASE_TYPE_1"/>
    <property type="match status" value="1"/>
</dbReference>
<comment type="subunit">
    <text evidence="2">Heterodimer of HisH and HisF.</text>
</comment>
<dbReference type="Pfam" id="PF00117">
    <property type="entry name" value="GATase"/>
    <property type="match status" value="1"/>
</dbReference>
<evidence type="ECO:0000256" key="3">
    <source>
        <dbReference type="ARBA" id="ARBA00022605"/>
    </source>
</evidence>
<dbReference type="GO" id="GO:0016829">
    <property type="term" value="F:lyase activity"/>
    <property type="evidence" value="ECO:0007669"/>
    <property type="project" value="UniProtKB-KW"/>
</dbReference>
<dbReference type="PIRSF" id="PIRSF000495">
    <property type="entry name" value="Amidotransf_hisH"/>
    <property type="match status" value="1"/>
</dbReference>
<dbReference type="EMBL" id="CP089982">
    <property type="protein sequence ID" value="WXA90946.1"/>
    <property type="molecule type" value="Genomic_DNA"/>
</dbReference>
<dbReference type="InterPro" id="IPR029062">
    <property type="entry name" value="Class_I_gatase-like"/>
</dbReference>
<keyword evidence="12" id="KW-1185">Reference proteome</keyword>
<keyword evidence="7 11" id="KW-0456">Lyase</keyword>
<evidence type="ECO:0000313" key="11">
    <source>
        <dbReference type="EMBL" id="WXA90946.1"/>
    </source>
</evidence>
<feature type="domain" description="Glutamine amidotransferase" evidence="10">
    <location>
        <begin position="6"/>
        <end position="187"/>
    </location>
</feature>
<evidence type="ECO:0000256" key="4">
    <source>
        <dbReference type="ARBA" id="ARBA00022801"/>
    </source>
</evidence>
<sequence length="201" mass="20630">MRVTLLDLGIGNLHSLGKALAQVVPGSTVSVETDAARALQTDLLVLPGVGAFSAAAAQLAPARAKVRAAIDGGLPCLGICIGMQLMFDASDEGPGEGLSIFGGRVTRLTTARAPHMGWSPIRPAANAPAWVARGVRGVYYAHSFACRPEDPSVVLATTDLEGDSFAAIVKKGRVGGCQFHPEKSSSDGLALLGAIARELTS</sequence>
<comment type="catalytic activity">
    <reaction evidence="9">
        <text>L-glutamine + H2O = L-glutamate + NH4(+)</text>
        <dbReference type="Rhea" id="RHEA:15889"/>
        <dbReference type="ChEBI" id="CHEBI:15377"/>
        <dbReference type="ChEBI" id="CHEBI:28938"/>
        <dbReference type="ChEBI" id="CHEBI:29985"/>
        <dbReference type="ChEBI" id="CHEBI:58359"/>
        <dbReference type="EC" id="3.5.1.2"/>
    </reaction>
</comment>
<keyword evidence="6" id="KW-0368">Histidine biosynthesis</keyword>
<comment type="catalytic activity">
    <reaction evidence="8">
        <text>5-[(5-phospho-1-deoxy-D-ribulos-1-ylimino)methylamino]-1-(5-phospho-beta-D-ribosyl)imidazole-4-carboxamide + L-glutamine = D-erythro-1-(imidazol-4-yl)glycerol 3-phosphate + 5-amino-1-(5-phospho-beta-D-ribosyl)imidazole-4-carboxamide + L-glutamate + H(+)</text>
        <dbReference type="Rhea" id="RHEA:24793"/>
        <dbReference type="ChEBI" id="CHEBI:15378"/>
        <dbReference type="ChEBI" id="CHEBI:29985"/>
        <dbReference type="ChEBI" id="CHEBI:58278"/>
        <dbReference type="ChEBI" id="CHEBI:58359"/>
        <dbReference type="ChEBI" id="CHEBI:58475"/>
        <dbReference type="ChEBI" id="CHEBI:58525"/>
        <dbReference type="EC" id="4.3.2.10"/>
    </reaction>
</comment>
<dbReference type="EC" id="4.3.2.10" evidence="11"/>
<dbReference type="RefSeq" id="WP_394841566.1">
    <property type="nucleotide sequence ID" value="NZ_CP089982.1"/>
</dbReference>
<evidence type="ECO:0000256" key="6">
    <source>
        <dbReference type="ARBA" id="ARBA00023102"/>
    </source>
</evidence>
<evidence type="ECO:0000256" key="1">
    <source>
        <dbReference type="ARBA" id="ARBA00005091"/>
    </source>
</evidence>
<dbReference type="PANTHER" id="PTHR42701:SF1">
    <property type="entry name" value="IMIDAZOLE GLYCEROL PHOSPHATE SYNTHASE SUBUNIT HISH"/>
    <property type="match status" value="1"/>
</dbReference>
<protein>
    <submittedName>
        <fullName evidence="11">Imidazole glycerol phosphate synthase subunit HisH</fullName>
        <ecNumber evidence="11">4.3.2.10</ecNumber>
    </submittedName>
</protein>